<dbReference type="Pfam" id="PF26622">
    <property type="entry name" value="DUF8199"/>
    <property type="match status" value="1"/>
</dbReference>
<accession>A0A4S8HU33</accession>
<dbReference type="InterPro" id="IPR058512">
    <property type="entry name" value="DUF8199"/>
</dbReference>
<dbReference type="EMBL" id="STFF01000004">
    <property type="protein sequence ID" value="THU38139.1"/>
    <property type="molecule type" value="Genomic_DNA"/>
</dbReference>
<dbReference type="InterPro" id="IPR058060">
    <property type="entry name" value="HYC_CC_PP"/>
</dbReference>
<proteinExistence type="predicted"/>
<comment type="caution">
    <text evidence="1">The sequence shown here is derived from an EMBL/GenBank/DDBJ whole genome shotgun (WGS) entry which is preliminary data.</text>
</comment>
<dbReference type="OrthoDB" id="676308at2"/>
<dbReference type="RefSeq" id="WP_136578095.1">
    <property type="nucleotide sequence ID" value="NZ_STFF01000004.1"/>
</dbReference>
<evidence type="ECO:0000313" key="1">
    <source>
        <dbReference type="EMBL" id="THU38139.1"/>
    </source>
</evidence>
<keyword evidence="2" id="KW-1185">Reference proteome</keyword>
<reference evidence="1 2" key="1">
    <citation type="submission" date="2019-04" db="EMBL/GenBank/DDBJ databases">
        <title>Niastella caeni sp. nov., isolated from activated sludge.</title>
        <authorList>
            <person name="Sheng M."/>
        </authorList>
    </citation>
    <scope>NUCLEOTIDE SEQUENCE [LARGE SCALE GENOMIC DNA]</scope>
    <source>
        <strain evidence="1 2">HX-2-15</strain>
    </source>
</reference>
<organism evidence="1 2">
    <name type="scientific">Niastella caeni</name>
    <dbReference type="NCBI Taxonomy" id="2569763"/>
    <lineage>
        <taxon>Bacteria</taxon>
        <taxon>Pseudomonadati</taxon>
        <taxon>Bacteroidota</taxon>
        <taxon>Chitinophagia</taxon>
        <taxon>Chitinophagales</taxon>
        <taxon>Chitinophagaceae</taxon>
        <taxon>Niastella</taxon>
    </lineage>
</organism>
<dbReference type="AlphaFoldDB" id="A0A4S8HU33"/>
<protein>
    <submittedName>
        <fullName evidence="1">Uncharacterized protein</fullName>
    </submittedName>
</protein>
<gene>
    <name evidence="1" type="ORF">FAM09_15765</name>
</gene>
<sequence>MQRLLVTILAILYMGTSTGATLHLHYCMGKLVSMKFWHSNGGKCGNCGMKKNTTCAKKCCKDEHKLVKLENAHHKATNSAFQFMQVVAEVPAVYFDFSRTFIPPVEQELPVSHAPPRNCPIHILYCSFRI</sequence>
<evidence type="ECO:0000313" key="2">
    <source>
        <dbReference type="Proteomes" id="UP000306918"/>
    </source>
</evidence>
<name>A0A4S8HU33_9BACT</name>
<dbReference type="Proteomes" id="UP000306918">
    <property type="component" value="Unassembled WGS sequence"/>
</dbReference>
<dbReference type="NCBIfam" id="NF047658">
    <property type="entry name" value="HYC_CC_PP"/>
    <property type="match status" value="1"/>
</dbReference>